<evidence type="ECO:0008006" key="4">
    <source>
        <dbReference type="Google" id="ProtNLM"/>
    </source>
</evidence>
<accession>A0A1X7I9Z2</accession>
<dbReference type="AlphaFoldDB" id="A0A1X7I9Z2"/>
<reference evidence="3" key="1">
    <citation type="submission" date="2017-04" db="EMBL/GenBank/DDBJ databases">
        <authorList>
            <person name="Varghese N."/>
            <person name="Submissions S."/>
        </authorList>
    </citation>
    <scope>NUCLEOTIDE SEQUENCE [LARGE SCALE GENOMIC DNA]</scope>
    <source>
        <strain evidence="3">DSM 4125</strain>
    </source>
</reference>
<dbReference type="EMBL" id="FXAW01000001">
    <property type="protein sequence ID" value="SMG11494.1"/>
    <property type="molecule type" value="Genomic_DNA"/>
</dbReference>
<name>A0A1X7I9Z2_9BACT</name>
<feature type="region of interest" description="Disordered" evidence="1">
    <location>
        <begin position="50"/>
        <end position="70"/>
    </location>
</feature>
<keyword evidence="3" id="KW-1185">Reference proteome</keyword>
<gene>
    <name evidence="2" type="ORF">SAMN05661096_00412</name>
</gene>
<evidence type="ECO:0000313" key="3">
    <source>
        <dbReference type="Proteomes" id="UP000193804"/>
    </source>
</evidence>
<organism evidence="2 3">
    <name type="scientific">Marivirga sericea</name>
    <dbReference type="NCBI Taxonomy" id="1028"/>
    <lineage>
        <taxon>Bacteria</taxon>
        <taxon>Pseudomonadati</taxon>
        <taxon>Bacteroidota</taxon>
        <taxon>Cytophagia</taxon>
        <taxon>Cytophagales</taxon>
        <taxon>Marivirgaceae</taxon>
        <taxon>Marivirga</taxon>
    </lineage>
</organism>
<sequence>MAEKYHDMTPYKYWLNNPMAYTDPTGMTEVYGVDMDLGATGSVQNVFVSRSSGGEEEKKNKGGCGGAGQQPCPNGMEQEPDLMPEGALSYLDVVPSAKDRVGVGKGDDVTSEGSSLVLGQDLSEFDWLNLASAEGAIWAGATSIATNSSKPKFTSSKSWAKQVKIGTKLGRGLGVVGLGFTVINMRMNGINLSNSLDATFGVIGFFGAPGAAISGTYFIGNLVTYGVTGQTIGEHINNYYWIPSPGGIGFIPIDKKSGR</sequence>
<evidence type="ECO:0000313" key="2">
    <source>
        <dbReference type="EMBL" id="SMG11494.1"/>
    </source>
</evidence>
<evidence type="ECO:0000256" key="1">
    <source>
        <dbReference type="SAM" id="MobiDB-lite"/>
    </source>
</evidence>
<proteinExistence type="predicted"/>
<dbReference type="STRING" id="1028.SAMN05661096_00412"/>
<protein>
    <recommendedName>
        <fullName evidence="4">RHS repeat-associated core domain-containing protein</fullName>
    </recommendedName>
</protein>
<dbReference type="Proteomes" id="UP000193804">
    <property type="component" value="Unassembled WGS sequence"/>
</dbReference>